<dbReference type="AlphaFoldDB" id="A0A2K8KIU8"/>
<accession>A0A2K8KIU8</accession>
<dbReference type="GO" id="GO:0004521">
    <property type="term" value="F:RNA endonuclease activity"/>
    <property type="evidence" value="ECO:0007669"/>
    <property type="project" value="InterPro"/>
</dbReference>
<evidence type="ECO:0000256" key="1">
    <source>
        <dbReference type="ARBA" id="ARBA00001946"/>
    </source>
</evidence>
<keyword evidence="4 9" id="KW-0479">Metal-binding</keyword>
<dbReference type="NCBIfam" id="TIGR01573">
    <property type="entry name" value="cas2"/>
    <property type="match status" value="1"/>
</dbReference>
<dbReference type="GO" id="GO:0016787">
    <property type="term" value="F:hydrolase activity"/>
    <property type="evidence" value="ECO:0007669"/>
    <property type="project" value="UniProtKB-KW"/>
</dbReference>
<comment type="function">
    <text evidence="9">CRISPR (clustered regularly interspaced short palindromic repeat), is an adaptive immune system that provides protection against mobile genetic elements (viruses, transposable elements and conjugative plasmids). CRISPR clusters contain sequences complementary to antecedent mobile elements and target invading nucleic acids. CRISPR clusters are transcribed and processed into CRISPR RNA (crRNA). Functions as a ssRNA-specific endoribonuclease. Involved in the integration of spacer DNA into the CRISPR cassette.</text>
</comment>
<evidence type="ECO:0000256" key="7">
    <source>
        <dbReference type="ARBA" id="ARBA00022842"/>
    </source>
</evidence>
<evidence type="ECO:0000256" key="9">
    <source>
        <dbReference type="HAMAP-Rule" id="MF_01471"/>
    </source>
</evidence>
<evidence type="ECO:0000256" key="3">
    <source>
        <dbReference type="ARBA" id="ARBA00022722"/>
    </source>
</evidence>
<dbReference type="InterPro" id="IPR019199">
    <property type="entry name" value="Virulence_VapD/CRISPR_Cas2"/>
</dbReference>
<keyword evidence="6 9" id="KW-0378">Hydrolase</keyword>
<gene>
    <name evidence="9 10" type="primary">cas2</name>
    <name evidence="10" type="ORF">SCLAR_v1c08540</name>
</gene>
<protein>
    <recommendedName>
        <fullName evidence="9">CRISPR-associated endoribonuclease Cas2</fullName>
        <ecNumber evidence="9">3.1.-.-</ecNumber>
    </recommendedName>
</protein>
<dbReference type="Pfam" id="PF09827">
    <property type="entry name" value="CRISPR_Cas2"/>
    <property type="match status" value="1"/>
</dbReference>
<evidence type="ECO:0000256" key="2">
    <source>
        <dbReference type="ARBA" id="ARBA00009959"/>
    </source>
</evidence>
<comment type="cofactor">
    <cofactor evidence="1 9">
        <name>Mg(2+)</name>
        <dbReference type="ChEBI" id="CHEBI:18420"/>
    </cofactor>
</comment>
<keyword evidence="8 9" id="KW-0051">Antiviral defense</keyword>
<evidence type="ECO:0000256" key="8">
    <source>
        <dbReference type="ARBA" id="ARBA00023118"/>
    </source>
</evidence>
<dbReference type="RefSeq" id="WP_100254703.1">
    <property type="nucleotide sequence ID" value="NZ_CP024870.1"/>
</dbReference>
<dbReference type="GO" id="GO:0046872">
    <property type="term" value="F:metal ion binding"/>
    <property type="evidence" value="ECO:0007669"/>
    <property type="project" value="UniProtKB-UniRule"/>
</dbReference>
<proteinExistence type="inferred from homology"/>
<evidence type="ECO:0000256" key="4">
    <source>
        <dbReference type="ARBA" id="ARBA00022723"/>
    </source>
</evidence>
<comment type="subunit">
    <text evidence="9">Homodimer, forms a heterotetramer with a Cas1 homodimer.</text>
</comment>
<dbReference type="SUPFAM" id="SSF143430">
    <property type="entry name" value="TTP0101/SSO1404-like"/>
    <property type="match status" value="1"/>
</dbReference>
<comment type="similarity">
    <text evidence="2 9">Belongs to the CRISPR-associated endoribonuclease Cas2 protein family.</text>
</comment>
<dbReference type="EC" id="3.1.-.-" evidence="9"/>
<keyword evidence="5 9" id="KW-0255">Endonuclease</keyword>
<dbReference type="GO" id="GO:0043571">
    <property type="term" value="P:maintenance of CRISPR repeat elements"/>
    <property type="evidence" value="ECO:0007669"/>
    <property type="project" value="UniProtKB-UniRule"/>
</dbReference>
<keyword evidence="11" id="KW-1185">Reference proteome</keyword>
<organism evidence="10 11">
    <name type="scientific">Spiroplasma clarkii</name>
    <dbReference type="NCBI Taxonomy" id="2139"/>
    <lineage>
        <taxon>Bacteria</taxon>
        <taxon>Bacillati</taxon>
        <taxon>Mycoplasmatota</taxon>
        <taxon>Mollicutes</taxon>
        <taxon>Entomoplasmatales</taxon>
        <taxon>Spiroplasmataceae</taxon>
        <taxon>Spiroplasma</taxon>
    </lineage>
</organism>
<evidence type="ECO:0000313" key="10">
    <source>
        <dbReference type="EMBL" id="ATX71162.1"/>
    </source>
</evidence>
<keyword evidence="7 9" id="KW-0460">Magnesium</keyword>
<dbReference type="EMBL" id="CP024870">
    <property type="protein sequence ID" value="ATX71162.1"/>
    <property type="molecule type" value="Genomic_DNA"/>
</dbReference>
<evidence type="ECO:0000256" key="5">
    <source>
        <dbReference type="ARBA" id="ARBA00022759"/>
    </source>
</evidence>
<dbReference type="HAMAP" id="MF_01471">
    <property type="entry name" value="Cas2"/>
    <property type="match status" value="1"/>
</dbReference>
<dbReference type="Proteomes" id="UP000231179">
    <property type="component" value="Chromosome"/>
</dbReference>
<feature type="binding site" evidence="9">
    <location>
        <position position="8"/>
    </location>
    <ligand>
        <name>Mg(2+)</name>
        <dbReference type="ChEBI" id="CHEBI:18420"/>
        <note>catalytic</note>
    </ligand>
</feature>
<keyword evidence="3 9" id="KW-0540">Nuclease</keyword>
<dbReference type="Gene3D" id="3.30.70.240">
    <property type="match status" value="1"/>
</dbReference>
<evidence type="ECO:0000313" key="11">
    <source>
        <dbReference type="Proteomes" id="UP000231179"/>
    </source>
</evidence>
<dbReference type="GO" id="GO:0051607">
    <property type="term" value="P:defense response to virus"/>
    <property type="evidence" value="ECO:0007669"/>
    <property type="project" value="UniProtKB-UniRule"/>
</dbReference>
<dbReference type="InterPro" id="IPR021127">
    <property type="entry name" value="CRISPR_associated_Cas2"/>
</dbReference>
<sequence>MRLMVFYDLPNTTKSENKEYTKFRKFLIQNGFYMMQFSIYVKLCMNHDIVLITQKKIEKNKPKIGDVRMLAITEKQYNDIKILVGQKSIQESYQNIDYLVEL</sequence>
<name>A0A2K8KIU8_9MOLU</name>
<reference evidence="10 11" key="1">
    <citation type="submission" date="2017-11" db="EMBL/GenBank/DDBJ databases">
        <title>Complete genome sequence of Spiroplasma clarkii CN-5 (DSM 19994).</title>
        <authorList>
            <person name="Tsai Y.-M."/>
            <person name="Chang A."/>
            <person name="Lo W.-S."/>
            <person name="Kuo C.-H."/>
        </authorList>
    </citation>
    <scope>NUCLEOTIDE SEQUENCE [LARGE SCALE GENOMIC DNA]</scope>
    <source>
        <strain evidence="10 11">CN-5</strain>
    </source>
</reference>
<evidence type="ECO:0000256" key="6">
    <source>
        <dbReference type="ARBA" id="ARBA00022801"/>
    </source>
</evidence>